<evidence type="ECO:0000313" key="2">
    <source>
        <dbReference type="EMBL" id="QBD74950.1"/>
    </source>
</evidence>
<dbReference type="PANTHER" id="PTHR35010">
    <property type="entry name" value="BLL4672 PROTEIN-RELATED"/>
    <property type="match status" value="1"/>
</dbReference>
<protein>
    <recommendedName>
        <fullName evidence="1">MmyB-like transcription regulator ligand binding domain-containing protein</fullName>
    </recommendedName>
</protein>
<dbReference type="RefSeq" id="WP_129885549.1">
    <property type="nucleotide sequence ID" value="NZ_CP035758.1"/>
</dbReference>
<dbReference type="KEGG" id="kbs:EPA93_02665"/>
<dbReference type="Proteomes" id="UP000290365">
    <property type="component" value="Chromosome"/>
</dbReference>
<evidence type="ECO:0000313" key="3">
    <source>
        <dbReference type="Proteomes" id="UP000290365"/>
    </source>
</evidence>
<reference evidence="2 3" key="1">
    <citation type="submission" date="2019-01" db="EMBL/GenBank/DDBJ databases">
        <title>Ktedonosporobacter rubrisoli SCAWS-G2.</title>
        <authorList>
            <person name="Huang Y."/>
            <person name="Yan B."/>
        </authorList>
    </citation>
    <scope>NUCLEOTIDE SEQUENCE [LARGE SCALE GENOMIC DNA]</scope>
    <source>
        <strain evidence="2 3">SCAWS-G2</strain>
    </source>
</reference>
<name>A0A4P6JJ59_KTERU</name>
<proteinExistence type="predicted"/>
<evidence type="ECO:0000259" key="1">
    <source>
        <dbReference type="Pfam" id="PF17765"/>
    </source>
</evidence>
<dbReference type="PANTHER" id="PTHR35010:SF4">
    <property type="entry name" value="BLL5781 PROTEIN"/>
    <property type="match status" value="1"/>
</dbReference>
<feature type="domain" description="MmyB-like transcription regulator ligand binding" evidence="1">
    <location>
        <begin position="122"/>
        <end position="293"/>
    </location>
</feature>
<keyword evidence="3" id="KW-1185">Reference proteome</keyword>
<sequence length="298" mass="34862">MQLPLSAIKEESAPSKEQAHVFHQLLAAIEAVRYKRQEDYREKGHPQLKRFTQQELNDEVCPTYKNWLIGRTQRVPSRSLLMAIADYLECSLSERNTILLAAQYVPEQPAWEGGALRQALEQAQQVMQALPYPAIMVTHKFRVEAANESFLRLLELPSLDMLPQHQRMMFHFLLRSDIRMHSMRDTEVYAMWQQHVMYTLQHFKEDNRLYQYDAWYQQLVKQCCDEIVDFQKYWEKSQEATRQEVAPTKIVFARMASTGEVLPIRVRHMHISVTSKTYPAVSALFPVDEAAQAVFASR</sequence>
<dbReference type="SUPFAM" id="SSF55785">
    <property type="entry name" value="PYP-like sensor domain (PAS domain)"/>
    <property type="match status" value="1"/>
</dbReference>
<organism evidence="2 3">
    <name type="scientific">Ktedonosporobacter rubrisoli</name>
    <dbReference type="NCBI Taxonomy" id="2509675"/>
    <lineage>
        <taxon>Bacteria</taxon>
        <taxon>Bacillati</taxon>
        <taxon>Chloroflexota</taxon>
        <taxon>Ktedonobacteria</taxon>
        <taxon>Ktedonobacterales</taxon>
        <taxon>Ktedonosporobacteraceae</taxon>
        <taxon>Ktedonosporobacter</taxon>
    </lineage>
</organism>
<dbReference type="EMBL" id="CP035758">
    <property type="protein sequence ID" value="QBD74950.1"/>
    <property type="molecule type" value="Genomic_DNA"/>
</dbReference>
<accession>A0A4P6JJ59</accession>
<gene>
    <name evidence="2" type="ORF">EPA93_02665</name>
</gene>
<dbReference type="AlphaFoldDB" id="A0A4P6JJ59"/>
<dbReference type="InterPro" id="IPR035965">
    <property type="entry name" value="PAS-like_dom_sf"/>
</dbReference>
<dbReference type="Pfam" id="PF17765">
    <property type="entry name" value="MLTR_LBD"/>
    <property type="match status" value="1"/>
</dbReference>
<dbReference type="Gene3D" id="3.30.450.180">
    <property type="match status" value="1"/>
</dbReference>
<dbReference type="OrthoDB" id="144184at2"/>
<dbReference type="InterPro" id="IPR041413">
    <property type="entry name" value="MLTR_LBD"/>
</dbReference>